<proteinExistence type="inferred from homology"/>
<keyword evidence="4 8" id="KW-0645">Protease</keyword>
<feature type="compositionally biased region" description="Low complexity" evidence="6">
    <location>
        <begin position="257"/>
        <end position="267"/>
    </location>
</feature>
<dbReference type="GO" id="GO:0016579">
    <property type="term" value="P:protein deubiquitination"/>
    <property type="evidence" value="ECO:0007669"/>
    <property type="project" value="InterPro"/>
</dbReference>
<dbReference type="PROSITE" id="PS50235">
    <property type="entry name" value="USP_3"/>
    <property type="match status" value="1"/>
</dbReference>
<name>A0AAV5QXT3_PICKL</name>
<dbReference type="Pfam" id="PF00443">
    <property type="entry name" value="UCH"/>
    <property type="match status" value="1"/>
</dbReference>
<dbReference type="PANTHER" id="PTHR24006">
    <property type="entry name" value="UBIQUITIN CARBOXYL-TERMINAL HYDROLASE"/>
    <property type="match status" value="1"/>
</dbReference>
<dbReference type="Proteomes" id="UP001378960">
    <property type="component" value="Unassembled WGS sequence"/>
</dbReference>
<dbReference type="InterPro" id="IPR038765">
    <property type="entry name" value="Papain-like_cys_pep_sf"/>
</dbReference>
<dbReference type="AlphaFoldDB" id="A0AAV5QXT3"/>
<feature type="compositionally biased region" description="Acidic residues" evidence="6">
    <location>
        <begin position="675"/>
        <end position="705"/>
    </location>
</feature>
<feature type="compositionally biased region" description="Polar residues" evidence="6">
    <location>
        <begin position="32"/>
        <end position="55"/>
    </location>
</feature>
<protein>
    <recommendedName>
        <fullName evidence="3">ubiquitinyl hydrolase 1</fullName>
        <ecNumber evidence="3">3.4.19.12</ecNumber>
    </recommendedName>
</protein>
<evidence type="ECO:0000256" key="3">
    <source>
        <dbReference type="ARBA" id="ARBA00012759"/>
    </source>
</evidence>
<gene>
    <name evidence="8" type="ORF">DAPK24_005640</name>
</gene>
<evidence type="ECO:0000313" key="9">
    <source>
        <dbReference type="Proteomes" id="UP001378960"/>
    </source>
</evidence>
<feature type="compositionally biased region" description="Basic and acidic residues" evidence="6">
    <location>
        <begin position="10"/>
        <end position="31"/>
    </location>
</feature>
<reference evidence="8 9" key="1">
    <citation type="journal article" date="2023" name="Elife">
        <title>Identification of key yeast species and microbe-microbe interactions impacting larval growth of Drosophila in the wild.</title>
        <authorList>
            <person name="Mure A."/>
            <person name="Sugiura Y."/>
            <person name="Maeda R."/>
            <person name="Honda K."/>
            <person name="Sakurai N."/>
            <person name="Takahashi Y."/>
            <person name="Watada M."/>
            <person name="Katoh T."/>
            <person name="Gotoh A."/>
            <person name="Gotoh Y."/>
            <person name="Taniguchi I."/>
            <person name="Nakamura K."/>
            <person name="Hayashi T."/>
            <person name="Katayama T."/>
            <person name="Uemura T."/>
            <person name="Hattori Y."/>
        </authorList>
    </citation>
    <scope>NUCLEOTIDE SEQUENCE [LARGE SCALE GENOMIC DNA]</scope>
    <source>
        <strain evidence="8 9">PK-24</strain>
    </source>
</reference>
<comment type="similarity">
    <text evidence="2">Belongs to the peptidase C19 family.</text>
</comment>
<sequence>MLKRLKSKSLSRDKDRGKDTSKDSKDLKNNNERLNTLRTVKQSNEQRSGSANSVAPSVDYKPDGDTTSNISIESHNSNIRESQYQNNSQKPKTPLSKSFVAQNYSQSSIDSNNNLKVNGNIKEQKQPKIELMKPKFTNEQSEKLANTVINKHNKNLPYGDGSEKLFGIENYGYNCYVSSIFQCLYHTKQFREAILQFPTRDENNQNNQRPRKFNVEGRNKNTIPHCISSLNNNTHSNTNSNLNNDQASHHIPPIPTSSSSSNGNGNSVRKLFSRSNTDNSSTTTVGTVNNNGNSNDNENNHNSSNDNDDITYIQSDFGINPKQQDEALERKITKRYPAFKNLELNYYRNSQRNLTVVGIIKDTNALLEWRKKAALIRGPIINLDEGFNLQYGMENENMFTVIKDAFECIAENYSNTGVLTPFNLIEVIKRENIMFRNAQHQDAHEFLNFLINNILENVKLLNNEKIISDTFEGEVTSETKCLTCDTSSYRDEKFLDLSIDLEPDSSITNCLKIFSKIELLNENNKFYCENCFSYQEAAKSVKIKKTPKILTFHLKRFKYSEKLGRLVKLFYRVEYVKNLRICNTTNDSDKPDKLYELYGVVVHIGGGPYHGHYVSLVKTEHYGWLLFDDETVEKINENYVFKFFGDGVGLSTAYLLFYREVEDEEEYMRKQLDILNEDEEDEDDELGDDEIEEESEEENGDIENEYDTTFNISTEDHSFSFNDTNINDLQSQHTTSVEEGEKSEPKDRMPEMSPINPFTRQFSPVHPTPFVQKDVLESIEDESLINPFNSGDQEDATGGRRNSIFGFRRKKN</sequence>
<keyword evidence="5" id="KW-0378">Hydrolase</keyword>
<comment type="caution">
    <text evidence="8">The sequence shown here is derived from an EMBL/GenBank/DDBJ whole genome shotgun (WGS) entry which is preliminary data.</text>
</comment>
<evidence type="ECO:0000256" key="4">
    <source>
        <dbReference type="ARBA" id="ARBA00022670"/>
    </source>
</evidence>
<accession>A0AAV5QXT3</accession>
<dbReference type="InterPro" id="IPR028889">
    <property type="entry name" value="USP"/>
</dbReference>
<feature type="compositionally biased region" description="Low complexity" evidence="6">
    <location>
        <begin position="68"/>
        <end position="82"/>
    </location>
</feature>
<dbReference type="GO" id="GO:0006508">
    <property type="term" value="P:proteolysis"/>
    <property type="evidence" value="ECO:0007669"/>
    <property type="project" value="UniProtKB-KW"/>
</dbReference>
<dbReference type="PANTHER" id="PTHR24006:SF733">
    <property type="entry name" value="RE52890P"/>
    <property type="match status" value="1"/>
</dbReference>
<evidence type="ECO:0000256" key="5">
    <source>
        <dbReference type="ARBA" id="ARBA00022801"/>
    </source>
</evidence>
<keyword evidence="9" id="KW-1185">Reference proteome</keyword>
<dbReference type="GO" id="GO:0004843">
    <property type="term" value="F:cysteine-type deubiquitinase activity"/>
    <property type="evidence" value="ECO:0007669"/>
    <property type="project" value="UniProtKB-EC"/>
</dbReference>
<dbReference type="PROSITE" id="PS00973">
    <property type="entry name" value="USP_2"/>
    <property type="match status" value="1"/>
</dbReference>
<evidence type="ECO:0000256" key="6">
    <source>
        <dbReference type="SAM" id="MobiDB-lite"/>
    </source>
</evidence>
<feature type="region of interest" description="Disordered" evidence="6">
    <location>
        <begin position="201"/>
        <end position="311"/>
    </location>
</feature>
<dbReference type="InterPro" id="IPR001394">
    <property type="entry name" value="Peptidase_C19_UCH"/>
</dbReference>
<evidence type="ECO:0000256" key="2">
    <source>
        <dbReference type="ARBA" id="ARBA00009085"/>
    </source>
</evidence>
<dbReference type="EMBL" id="BTGB01000001">
    <property type="protein sequence ID" value="GMM43989.1"/>
    <property type="molecule type" value="Genomic_DNA"/>
</dbReference>
<feature type="region of interest" description="Disordered" evidence="6">
    <location>
        <begin position="721"/>
        <end position="766"/>
    </location>
</feature>
<evidence type="ECO:0000259" key="7">
    <source>
        <dbReference type="PROSITE" id="PS50235"/>
    </source>
</evidence>
<feature type="compositionally biased region" description="Polar residues" evidence="6">
    <location>
        <begin position="83"/>
        <end position="97"/>
    </location>
</feature>
<feature type="compositionally biased region" description="Basic and acidic residues" evidence="6">
    <location>
        <begin position="739"/>
        <end position="750"/>
    </location>
</feature>
<feature type="region of interest" description="Disordered" evidence="6">
    <location>
        <begin position="673"/>
        <end position="705"/>
    </location>
</feature>
<organism evidence="8 9">
    <name type="scientific">Pichia kluyveri</name>
    <name type="common">Yeast</name>
    <dbReference type="NCBI Taxonomy" id="36015"/>
    <lineage>
        <taxon>Eukaryota</taxon>
        <taxon>Fungi</taxon>
        <taxon>Dikarya</taxon>
        <taxon>Ascomycota</taxon>
        <taxon>Saccharomycotina</taxon>
        <taxon>Pichiomycetes</taxon>
        <taxon>Pichiales</taxon>
        <taxon>Pichiaceae</taxon>
        <taxon>Pichia</taxon>
    </lineage>
</organism>
<dbReference type="GO" id="GO:0005634">
    <property type="term" value="C:nucleus"/>
    <property type="evidence" value="ECO:0007669"/>
    <property type="project" value="TreeGrafter"/>
</dbReference>
<dbReference type="GO" id="GO:0005829">
    <property type="term" value="C:cytosol"/>
    <property type="evidence" value="ECO:0007669"/>
    <property type="project" value="TreeGrafter"/>
</dbReference>
<comment type="catalytic activity">
    <reaction evidence="1">
        <text>Thiol-dependent hydrolysis of ester, thioester, amide, peptide and isopeptide bonds formed by the C-terminal Gly of ubiquitin (a 76-residue protein attached to proteins as an intracellular targeting signal).</text>
        <dbReference type="EC" id="3.4.19.12"/>
    </reaction>
</comment>
<dbReference type="EC" id="3.4.19.12" evidence="3"/>
<dbReference type="Gene3D" id="3.90.70.10">
    <property type="entry name" value="Cysteine proteinases"/>
    <property type="match status" value="2"/>
</dbReference>
<dbReference type="InterPro" id="IPR050164">
    <property type="entry name" value="Peptidase_C19"/>
</dbReference>
<feature type="compositionally biased region" description="Polar residues" evidence="6">
    <location>
        <begin position="721"/>
        <end position="737"/>
    </location>
</feature>
<feature type="region of interest" description="Disordered" evidence="6">
    <location>
        <begin position="784"/>
        <end position="812"/>
    </location>
</feature>
<dbReference type="InterPro" id="IPR018200">
    <property type="entry name" value="USP_CS"/>
</dbReference>
<feature type="region of interest" description="Disordered" evidence="6">
    <location>
        <begin position="1"/>
        <end position="97"/>
    </location>
</feature>
<dbReference type="SUPFAM" id="SSF54001">
    <property type="entry name" value="Cysteine proteinases"/>
    <property type="match status" value="1"/>
</dbReference>
<feature type="domain" description="USP" evidence="7">
    <location>
        <begin position="166"/>
        <end position="661"/>
    </location>
</feature>
<feature type="compositionally biased region" description="Low complexity" evidence="6">
    <location>
        <begin position="275"/>
        <end position="305"/>
    </location>
</feature>
<evidence type="ECO:0000256" key="1">
    <source>
        <dbReference type="ARBA" id="ARBA00000707"/>
    </source>
</evidence>
<evidence type="ECO:0000313" key="8">
    <source>
        <dbReference type="EMBL" id="GMM43989.1"/>
    </source>
</evidence>
<feature type="compositionally biased region" description="Low complexity" evidence="6">
    <location>
        <begin position="228"/>
        <end position="244"/>
    </location>
</feature>